<dbReference type="Proteomes" id="UP000006078">
    <property type="component" value="Unassembled WGS sequence"/>
</dbReference>
<dbReference type="eggNOG" id="COG2337">
    <property type="taxonomic scope" value="Bacteria"/>
</dbReference>
<accession>I7L7U3</accession>
<organism evidence="1 4">
    <name type="scientific">Corynebacterium otitidis ATCC 51513</name>
    <dbReference type="NCBI Taxonomy" id="883169"/>
    <lineage>
        <taxon>Bacteria</taxon>
        <taxon>Bacillati</taxon>
        <taxon>Actinomycetota</taxon>
        <taxon>Actinomycetes</taxon>
        <taxon>Mycobacteriales</taxon>
        <taxon>Corynebacteriaceae</taxon>
        <taxon>Corynebacterium</taxon>
    </lineage>
</organism>
<comment type="caution">
    <text evidence="1">The sequence shown here is derived from an EMBL/GenBank/DDBJ whole genome shotgun (WGS) entry which is preliminary data.</text>
</comment>
<dbReference type="OrthoDB" id="5184628at2"/>
<reference evidence="1 4" key="1">
    <citation type="journal article" date="2012" name="J. Bacteriol.">
        <title>Draft Genome Sequence of Turicella otitidis ATCC 51513, Isolated from Middle Ear Fluid from a Child with Otitis Media.</title>
        <authorList>
            <person name="Brinkrolf K."/>
            <person name="Schneider J."/>
            <person name="Knecht M."/>
            <person name="Ruckert C."/>
            <person name="Tauch A."/>
        </authorList>
    </citation>
    <scope>NUCLEOTIDE SEQUENCE [LARGE SCALE GENOMIC DNA]</scope>
    <source>
        <strain evidence="1 4">ATCC 51513</strain>
    </source>
</reference>
<dbReference type="PATRIC" id="fig|883169.3.peg.449"/>
<dbReference type="Proteomes" id="UP000011016">
    <property type="component" value="Unassembled WGS sequence"/>
</dbReference>
<dbReference type="EMBL" id="AHAE01000027">
    <property type="protein sequence ID" value="EJZ82596.1"/>
    <property type="molecule type" value="Genomic_DNA"/>
</dbReference>
<dbReference type="EMBL" id="CAJZ01000010">
    <property type="protein sequence ID" value="CCI82847.1"/>
    <property type="molecule type" value="Genomic_DNA"/>
</dbReference>
<sequence length="183" mass="20751">MAKKTRERPVLEFVKNLLPGSDVPPMQAGLRRLNSRLGFRADSDEAREREHSPIAIHSTLDTQRSIYYAPDMDGQPEPGEVVWIWAPCDGPDAPLRDRAILVIGHNRTTVLGLLISPNPTHAEEPHWLDIGAGEWDESGRPCWLRLDRVLEVSQLGIRRQGVTFPRPRFERVATKLRSSYGWS</sequence>
<dbReference type="RefSeq" id="WP_004600367.1">
    <property type="nucleotide sequence ID" value="NZ_HF541865.1"/>
</dbReference>
<evidence type="ECO:0000313" key="4">
    <source>
        <dbReference type="Proteomes" id="UP000011016"/>
    </source>
</evidence>
<gene>
    <name evidence="1" type="ORF">BN46_0094</name>
    <name evidence="2" type="ORF">HMPREF9719_00477</name>
</gene>
<evidence type="ECO:0000313" key="2">
    <source>
        <dbReference type="EMBL" id="EJZ82596.1"/>
    </source>
</evidence>
<dbReference type="InterPro" id="IPR003477">
    <property type="entry name" value="PemK-like"/>
</dbReference>
<dbReference type="Pfam" id="PF02452">
    <property type="entry name" value="PemK_toxin"/>
    <property type="match status" value="1"/>
</dbReference>
<proteinExistence type="predicted"/>
<evidence type="ECO:0000313" key="1">
    <source>
        <dbReference type="EMBL" id="CCI82847.1"/>
    </source>
</evidence>
<reference evidence="2 3" key="2">
    <citation type="submission" date="2012-08" db="EMBL/GenBank/DDBJ databases">
        <title>The Genome Sequence of Turicella otitidis ATCC 51513.</title>
        <authorList>
            <consortium name="The Broad Institute Genome Sequencing Platform"/>
            <person name="Earl A."/>
            <person name="Ward D."/>
            <person name="Feldgarden M."/>
            <person name="Gevers D."/>
            <person name="Huys G."/>
            <person name="Walker B."/>
            <person name="Young S.K."/>
            <person name="Zeng Q."/>
            <person name="Gargeya S."/>
            <person name="Fitzgerald M."/>
            <person name="Haas B."/>
            <person name="Abouelleil A."/>
            <person name="Alvarado L."/>
            <person name="Arachchi H.M."/>
            <person name="Berlin A.M."/>
            <person name="Chapman S.B."/>
            <person name="Goldberg J."/>
            <person name="Griggs A."/>
            <person name="Gujja S."/>
            <person name="Hansen M."/>
            <person name="Howarth C."/>
            <person name="Imamovic A."/>
            <person name="Larimer J."/>
            <person name="McCowen C."/>
            <person name="Montmayeur A."/>
            <person name="Murphy C."/>
            <person name="Neiman D."/>
            <person name="Pearson M."/>
            <person name="Priest M."/>
            <person name="Roberts A."/>
            <person name="Saif S."/>
            <person name="Shea T."/>
            <person name="Sisk P."/>
            <person name="Sykes S."/>
            <person name="Wortman J."/>
            <person name="Nusbaum C."/>
            <person name="Birren B."/>
        </authorList>
    </citation>
    <scope>NUCLEOTIDE SEQUENCE [LARGE SCALE GENOMIC DNA]</scope>
    <source>
        <strain evidence="2 3">ATCC 51513</strain>
    </source>
</reference>
<keyword evidence="3" id="KW-1185">Reference proteome</keyword>
<protein>
    <recommendedName>
        <fullName evidence="5">PemK-like protein</fullName>
    </recommendedName>
</protein>
<dbReference type="HOGENOM" id="CLU_097054_3_0_11"/>
<dbReference type="GO" id="GO:0003677">
    <property type="term" value="F:DNA binding"/>
    <property type="evidence" value="ECO:0007669"/>
    <property type="project" value="InterPro"/>
</dbReference>
<evidence type="ECO:0000313" key="3">
    <source>
        <dbReference type="Proteomes" id="UP000006078"/>
    </source>
</evidence>
<dbReference type="STRING" id="29321.AAV33_07645"/>
<evidence type="ECO:0008006" key="5">
    <source>
        <dbReference type="Google" id="ProtNLM"/>
    </source>
</evidence>
<dbReference type="AlphaFoldDB" id="I7L7U3"/>
<name>I7L7U3_9CORY</name>